<dbReference type="GO" id="GO:0005737">
    <property type="term" value="C:cytoplasm"/>
    <property type="evidence" value="ECO:0007669"/>
    <property type="project" value="TreeGrafter"/>
</dbReference>
<evidence type="ECO:0000313" key="1">
    <source>
        <dbReference type="EMBL" id="CAG8551939.1"/>
    </source>
</evidence>
<dbReference type="OrthoDB" id="5186at2759"/>
<proteinExistence type="predicted"/>
<dbReference type="PANTHER" id="PTHR21610:SF9">
    <property type="entry name" value="VON WILLEBRAND FACTOR A DOMAIN-CONTAINING PROTEIN 8"/>
    <property type="match status" value="1"/>
</dbReference>
<name>A0A9N9B3J3_9GLOM</name>
<accession>A0A9N9B3J3</accession>
<gene>
    <name evidence="1" type="ORF">DEBURN_LOCUS7144</name>
</gene>
<keyword evidence="2" id="KW-1185">Reference proteome</keyword>
<dbReference type="AlphaFoldDB" id="A0A9N9B3J3"/>
<dbReference type="InterPro" id="IPR039891">
    <property type="entry name" value="VWA8"/>
</dbReference>
<evidence type="ECO:0000313" key="2">
    <source>
        <dbReference type="Proteomes" id="UP000789706"/>
    </source>
</evidence>
<sequence length="157" mass="18025">MESFKSFEHKFQYRIIGHSGDSPNIEFVKEDKYPRTEKEMFKVLTQMYTHSQFCLSDNTLNATIQAIKEITKEDADDYFVVVLSDANITQYRINPEDIAKVLKSTEKVNSFMIFIGSLQDQAEKLKSNLGSHAHVCMDNKDLPKVMKSIFLASMLKG</sequence>
<organism evidence="1 2">
    <name type="scientific">Diversispora eburnea</name>
    <dbReference type="NCBI Taxonomy" id="1213867"/>
    <lineage>
        <taxon>Eukaryota</taxon>
        <taxon>Fungi</taxon>
        <taxon>Fungi incertae sedis</taxon>
        <taxon>Mucoromycota</taxon>
        <taxon>Glomeromycotina</taxon>
        <taxon>Glomeromycetes</taxon>
        <taxon>Diversisporales</taxon>
        <taxon>Diversisporaceae</taxon>
        <taxon>Diversispora</taxon>
    </lineage>
</organism>
<reference evidence="1" key="1">
    <citation type="submission" date="2021-06" db="EMBL/GenBank/DDBJ databases">
        <authorList>
            <person name="Kallberg Y."/>
            <person name="Tangrot J."/>
            <person name="Rosling A."/>
        </authorList>
    </citation>
    <scope>NUCLEOTIDE SEQUENCE</scope>
    <source>
        <strain evidence="1">AZ414A</strain>
    </source>
</reference>
<dbReference type="Proteomes" id="UP000789706">
    <property type="component" value="Unassembled WGS sequence"/>
</dbReference>
<dbReference type="PANTHER" id="PTHR21610">
    <property type="entry name" value="VON WILLEBRAND FACTOR A DOMAIN-CONTAINING PROTEIN 8"/>
    <property type="match status" value="1"/>
</dbReference>
<dbReference type="EMBL" id="CAJVPK010000822">
    <property type="protein sequence ID" value="CAG8551939.1"/>
    <property type="molecule type" value="Genomic_DNA"/>
</dbReference>
<protein>
    <submittedName>
        <fullName evidence="1">10699_t:CDS:1</fullName>
    </submittedName>
</protein>
<comment type="caution">
    <text evidence="1">The sequence shown here is derived from an EMBL/GenBank/DDBJ whole genome shotgun (WGS) entry which is preliminary data.</text>
</comment>